<gene>
    <name evidence="1" type="ORF">SAMN04488524_3374</name>
</gene>
<sequence length="119" mass="13502">MALKATIDKILKDKNRSLSWLAHGIGKTFDGLRLGLLNESVKYKDILLIAEKLEISPCVLFNEGKGAQQNYQDNILAEPVAEYGDLKANLRTCKELISTLKDQVKDKERIINLMQEDKR</sequence>
<evidence type="ECO:0000313" key="1">
    <source>
        <dbReference type="EMBL" id="SMC89894.1"/>
    </source>
</evidence>
<dbReference type="OrthoDB" id="770167at2"/>
<accession>A0A1W2CYG0</accession>
<proteinExistence type="predicted"/>
<protein>
    <submittedName>
        <fullName evidence="1">Uncharacterized protein</fullName>
    </submittedName>
</protein>
<dbReference type="Proteomes" id="UP000192756">
    <property type="component" value="Unassembled WGS sequence"/>
</dbReference>
<dbReference type="AlphaFoldDB" id="A0A1W2CYG0"/>
<organism evidence="1 2">
    <name type="scientific">Pedobacter africanus</name>
    <dbReference type="NCBI Taxonomy" id="151894"/>
    <lineage>
        <taxon>Bacteria</taxon>
        <taxon>Pseudomonadati</taxon>
        <taxon>Bacteroidota</taxon>
        <taxon>Sphingobacteriia</taxon>
        <taxon>Sphingobacteriales</taxon>
        <taxon>Sphingobacteriaceae</taxon>
        <taxon>Pedobacter</taxon>
    </lineage>
</organism>
<dbReference type="RefSeq" id="WP_144008974.1">
    <property type="nucleotide sequence ID" value="NZ_FWXT01000002.1"/>
</dbReference>
<name>A0A1W2CYG0_9SPHI</name>
<keyword evidence="2" id="KW-1185">Reference proteome</keyword>
<evidence type="ECO:0000313" key="2">
    <source>
        <dbReference type="Proteomes" id="UP000192756"/>
    </source>
</evidence>
<dbReference type="EMBL" id="FWXT01000002">
    <property type="protein sequence ID" value="SMC89894.1"/>
    <property type="molecule type" value="Genomic_DNA"/>
</dbReference>
<dbReference type="STRING" id="151894.SAMN04488524_3374"/>
<reference evidence="2" key="1">
    <citation type="submission" date="2017-04" db="EMBL/GenBank/DDBJ databases">
        <authorList>
            <person name="Varghese N."/>
            <person name="Submissions S."/>
        </authorList>
    </citation>
    <scope>NUCLEOTIDE SEQUENCE [LARGE SCALE GENOMIC DNA]</scope>
    <source>
        <strain evidence="2">DSM 12126</strain>
    </source>
</reference>